<dbReference type="InterPro" id="IPR014001">
    <property type="entry name" value="Helicase_ATP-bd"/>
</dbReference>
<keyword evidence="2" id="KW-0227">DNA damage</keyword>
<gene>
    <name evidence="10" type="primary">recG</name>
    <name evidence="10" type="ORF">GCM10025782_14840</name>
</gene>
<dbReference type="Proteomes" id="UP001500556">
    <property type="component" value="Unassembled WGS sequence"/>
</dbReference>
<keyword evidence="5" id="KW-0067">ATP-binding</keyword>
<evidence type="ECO:0000259" key="8">
    <source>
        <dbReference type="PROSITE" id="PS51192"/>
    </source>
</evidence>
<keyword evidence="11" id="KW-1185">Reference proteome</keyword>
<dbReference type="CDD" id="cd04488">
    <property type="entry name" value="RecG_wedge_OBF"/>
    <property type="match status" value="1"/>
</dbReference>
<dbReference type="Gene3D" id="3.40.50.300">
    <property type="entry name" value="P-loop containing nucleotide triphosphate hydrolases"/>
    <property type="match status" value="2"/>
</dbReference>
<dbReference type="Pfam" id="PF00271">
    <property type="entry name" value="Helicase_C"/>
    <property type="match status" value="1"/>
</dbReference>
<dbReference type="SMART" id="SM00487">
    <property type="entry name" value="DEXDc"/>
    <property type="match status" value="1"/>
</dbReference>
<evidence type="ECO:0000256" key="7">
    <source>
        <dbReference type="ARBA" id="ARBA00023204"/>
    </source>
</evidence>
<evidence type="ECO:0000256" key="3">
    <source>
        <dbReference type="ARBA" id="ARBA00022801"/>
    </source>
</evidence>
<dbReference type="PANTHER" id="PTHR47964:SF1">
    <property type="entry name" value="ATP-DEPENDENT DNA HELICASE HOMOLOG RECG, CHLOROPLASTIC"/>
    <property type="match status" value="1"/>
</dbReference>
<evidence type="ECO:0000256" key="1">
    <source>
        <dbReference type="ARBA" id="ARBA00022741"/>
    </source>
</evidence>
<keyword evidence="7" id="KW-0234">DNA repair</keyword>
<proteinExistence type="predicted"/>
<dbReference type="Gene3D" id="2.40.50.140">
    <property type="entry name" value="Nucleic acid-binding proteins"/>
    <property type="match status" value="1"/>
</dbReference>
<evidence type="ECO:0000313" key="11">
    <source>
        <dbReference type="Proteomes" id="UP001500556"/>
    </source>
</evidence>
<dbReference type="CDD" id="cd17992">
    <property type="entry name" value="DEXHc_RecG"/>
    <property type="match status" value="1"/>
</dbReference>
<keyword evidence="4 10" id="KW-0347">Helicase</keyword>
<dbReference type="InterPro" id="IPR047112">
    <property type="entry name" value="RecG/Mfd"/>
</dbReference>
<dbReference type="SUPFAM" id="SSF50249">
    <property type="entry name" value="Nucleic acid-binding proteins"/>
    <property type="match status" value="1"/>
</dbReference>
<reference evidence="11" key="1">
    <citation type="journal article" date="2019" name="Int. J. Syst. Evol. Microbiol.">
        <title>The Global Catalogue of Microorganisms (GCM) 10K type strain sequencing project: providing services to taxonomists for standard genome sequencing and annotation.</title>
        <authorList>
            <consortium name="The Broad Institute Genomics Platform"/>
            <consortium name="The Broad Institute Genome Sequencing Center for Infectious Disease"/>
            <person name="Wu L."/>
            <person name="Ma J."/>
        </authorList>
    </citation>
    <scope>NUCLEOTIDE SEQUENCE [LARGE SCALE GENOMIC DNA]</scope>
    <source>
        <strain evidence="11">JCM 18961</strain>
    </source>
</reference>
<dbReference type="Pfam" id="PF00270">
    <property type="entry name" value="DEAD"/>
    <property type="match status" value="1"/>
</dbReference>
<dbReference type="SUPFAM" id="SSF52540">
    <property type="entry name" value="P-loop containing nucleoside triphosphate hydrolases"/>
    <property type="match status" value="2"/>
</dbReference>
<feature type="domain" description="Helicase C-terminal" evidence="9">
    <location>
        <begin position="509"/>
        <end position="667"/>
    </location>
</feature>
<comment type="caution">
    <text evidence="10">The sequence shown here is derived from an EMBL/GenBank/DDBJ whole genome shotgun (WGS) entry which is preliminary data.</text>
</comment>
<sequence length="743" mass="80015">MVDESTRLDKLLGARTAGTLAKHRELHTVGDLLEFWPRRYLEHTSDLSDLHVGKYVVAVAEVKTAVTRRMQKRRGEMLNVTITDGRNDVDLAFFKAWGHKDALVPGVRAVFAGEVGMYRGRWQLTHPAYQVVEGDLGTAATERGPIPVYLQVKGLQNWSVAECVRIVLDHLEDVPEPIPATLRSRHGLPGRLQALRGIHVPAAYPEVQRARHRMRYEEALVFQTLLAQQRARRAADRTTGRTPREGGLLAAFDARLPFELTAGQREVGRTLAEEMARDVPMNRLLQGEVGSGKTVIALRAMLAAVDSGGQAALLAPTEVLAAQHHRSITTMLGDLAEGGMLGGSAIGTRVALLTGSQSTAARRENLLAAASGDAGIVIGTHALIQDKVQFQDLALVVVDEQHRFGVEQRDALREKGSQPPHVLVMTATPIPRTVTMTVFGDMETSTLSELPRGRSPITTHVVPADRAAWVQRTWERVAEEVRAGRQAYVVCPRIGDDGTGSAGSAVSADDEEVAVVVATEGDDEPATGPAPRELASVYGVEAVLRENPALAGLTVAVLHGRMAPEDKDAVMRSFTRGEVDVLVSTTVIEVGVDVPNATVMVVVDADRFGVSQLHQLRGRVGRGRHAGLCLLMTSSEAESSVERLEAVAGTNDGFELARLDLELRGTGDVLSGRQSGGGRSGRAMGRGSFRFLSLVRDEEIILQARDDAAALVGGDPELAEHPVLAAAVAERVDEEQAAFLERG</sequence>
<evidence type="ECO:0000259" key="9">
    <source>
        <dbReference type="PROSITE" id="PS51194"/>
    </source>
</evidence>
<organism evidence="10 11">
    <name type="scientific">Pedococcus ginsenosidimutans</name>
    <dbReference type="NCBI Taxonomy" id="490570"/>
    <lineage>
        <taxon>Bacteria</taxon>
        <taxon>Bacillati</taxon>
        <taxon>Actinomycetota</taxon>
        <taxon>Actinomycetes</taxon>
        <taxon>Micrococcales</taxon>
        <taxon>Intrasporangiaceae</taxon>
        <taxon>Pedococcus</taxon>
    </lineage>
</organism>
<keyword evidence="1" id="KW-0547">Nucleotide-binding</keyword>
<dbReference type="InterPro" id="IPR012340">
    <property type="entry name" value="NA-bd_OB-fold"/>
</dbReference>
<dbReference type="PANTHER" id="PTHR47964">
    <property type="entry name" value="ATP-DEPENDENT DNA HELICASE HOMOLOG RECG, CHLOROPLASTIC"/>
    <property type="match status" value="1"/>
</dbReference>
<evidence type="ECO:0000256" key="2">
    <source>
        <dbReference type="ARBA" id="ARBA00022763"/>
    </source>
</evidence>
<keyword evidence="3" id="KW-0378">Hydrolase</keyword>
<evidence type="ECO:0000256" key="6">
    <source>
        <dbReference type="ARBA" id="ARBA00023125"/>
    </source>
</evidence>
<dbReference type="PROSITE" id="PS51192">
    <property type="entry name" value="HELICASE_ATP_BIND_1"/>
    <property type="match status" value="1"/>
</dbReference>
<dbReference type="GO" id="GO:0004386">
    <property type="term" value="F:helicase activity"/>
    <property type="evidence" value="ECO:0007669"/>
    <property type="project" value="UniProtKB-KW"/>
</dbReference>
<dbReference type="InterPro" id="IPR001650">
    <property type="entry name" value="Helicase_C-like"/>
</dbReference>
<keyword evidence="6" id="KW-0238">DNA-binding</keyword>
<dbReference type="PROSITE" id="PS51194">
    <property type="entry name" value="HELICASE_CTER"/>
    <property type="match status" value="1"/>
</dbReference>
<feature type="domain" description="Helicase ATP-binding" evidence="8">
    <location>
        <begin position="274"/>
        <end position="447"/>
    </location>
</feature>
<dbReference type="SMART" id="SM00490">
    <property type="entry name" value="HELICc"/>
    <property type="match status" value="1"/>
</dbReference>
<accession>A0ABP8Y1D0</accession>
<dbReference type="EMBL" id="BAABLO010000004">
    <property type="protein sequence ID" value="GAA4718618.1"/>
    <property type="molecule type" value="Genomic_DNA"/>
</dbReference>
<protein>
    <submittedName>
        <fullName evidence="10">ATP-dependent DNA helicase RecG</fullName>
    </submittedName>
</protein>
<dbReference type="InterPro" id="IPR011545">
    <property type="entry name" value="DEAD/DEAH_box_helicase_dom"/>
</dbReference>
<dbReference type="InterPro" id="IPR027417">
    <property type="entry name" value="P-loop_NTPase"/>
</dbReference>
<evidence type="ECO:0000256" key="4">
    <source>
        <dbReference type="ARBA" id="ARBA00022806"/>
    </source>
</evidence>
<name>A0ABP8Y1D0_9MICO</name>
<evidence type="ECO:0000313" key="10">
    <source>
        <dbReference type="EMBL" id="GAA4718618.1"/>
    </source>
</evidence>
<evidence type="ECO:0000256" key="5">
    <source>
        <dbReference type="ARBA" id="ARBA00022840"/>
    </source>
</evidence>
<dbReference type="RefSeq" id="WP_345502212.1">
    <property type="nucleotide sequence ID" value="NZ_BAABLO010000004.1"/>
</dbReference>